<reference evidence="2 3" key="1">
    <citation type="submission" date="2020-08" db="EMBL/GenBank/DDBJ databases">
        <title>Sequencing the genomes of 1000 actinobacteria strains.</title>
        <authorList>
            <person name="Klenk H.-P."/>
        </authorList>
    </citation>
    <scope>NUCLEOTIDE SEQUENCE [LARGE SCALE GENOMIC DNA]</scope>
    <source>
        <strain evidence="2 3">DSM 23974</strain>
    </source>
</reference>
<proteinExistence type="predicted"/>
<comment type="caution">
    <text evidence="2">The sequence shown here is derived from an EMBL/GenBank/DDBJ whole genome shotgun (WGS) entry which is preliminary data.</text>
</comment>
<dbReference type="EMBL" id="JACHNA010000001">
    <property type="protein sequence ID" value="MBB4736368.1"/>
    <property type="molecule type" value="Genomic_DNA"/>
</dbReference>
<keyword evidence="3" id="KW-1185">Reference proteome</keyword>
<organism evidence="2 3">
    <name type="scientific">Micrococcus cohnii</name>
    <dbReference type="NCBI Taxonomy" id="993416"/>
    <lineage>
        <taxon>Bacteria</taxon>
        <taxon>Bacillati</taxon>
        <taxon>Actinomycetota</taxon>
        <taxon>Actinomycetes</taxon>
        <taxon>Micrococcales</taxon>
        <taxon>Micrococcaceae</taxon>
        <taxon>Micrococcus</taxon>
    </lineage>
</organism>
<evidence type="ECO:0008006" key="4">
    <source>
        <dbReference type="Google" id="ProtNLM"/>
    </source>
</evidence>
<dbReference type="Proteomes" id="UP000540191">
    <property type="component" value="Unassembled WGS sequence"/>
</dbReference>
<feature type="region of interest" description="Disordered" evidence="1">
    <location>
        <begin position="1"/>
        <end position="28"/>
    </location>
</feature>
<feature type="compositionally biased region" description="Low complexity" evidence="1">
    <location>
        <begin position="1"/>
        <end position="18"/>
    </location>
</feature>
<evidence type="ECO:0000313" key="2">
    <source>
        <dbReference type="EMBL" id="MBB4736368.1"/>
    </source>
</evidence>
<gene>
    <name evidence="2" type="ORF">HDA30_001876</name>
</gene>
<accession>A0A7W7M499</accession>
<name>A0A7W7M499_9MICC</name>
<protein>
    <recommendedName>
        <fullName evidence="4">Thymidine phosphorylase</fullName>
    </recommendedName>
</protein>
<dbReference type="RefSeq" id="WP_158496986.1">
    <property type="nucleotide sequence ID" value="NZ_JACHNA010000001.1"/>
</dbReference>
<evidence type="ECO:0000313" key="3">
    <source>
        <dbReference type="Proteomes" id="UP000540191"/>
    </source>
</evidence>
<dbReference type="AlphaFoldDB" id="A0A7W7M499"/>
<sequence length="224" mass="23810">MAVHRSAAGRGASSTAAGLHRHHRPRVSTPDELARFAGGQDPQEVAAAASRLAHALVAGGRDHEDPEVVARLVGLVQEVGIDTLAELWSDAPPVSLAGALWRLYALHEATLRDGERWAAWFRAGREAQVSRAVAGVVEPPGPAELARMTTTVLTGAYRSDLDAALTRAAAYARVVALGQVHHAEGLEAASPDRARRLTVQAERLLSTAEHLEQAGRAWRDGSLD</sequence>
<evidence type="ECO:0000256" key="1">
    <source>
        <dbReference type="SAM" id="MobiDB-lite"/>
    </source>
</evidence>